<dbReference type="EC" id="3.5.1.41" evidence="2"/>
<dbReference type="InterPro" id="IPR036582">
    <property type="entry name" value="Mao_N_sf"/>
</dbReference>
<name>A0A2W0D6A6_9BACL</name>
<dbReference type="Gene3D" id="3.30.457.10">
    <property type="entry name" value="Copper amine oxidase-like, N-terminal domain"/>
    <property type="match status" value="1"/>
</dbReference>
<dbReference type="InterPro" id="IPR002509">
    <property type="entry name" value="NODB_dom"/>
</dbReference>
<dbReference type="Pfam" id="PF01522">
    <property type="entry name" value="Polysacc_deac_1"/>
    <property type="match status" value="1"/>
</dbReference>
<comment type="caution">
    <text evidence="2">The sequence shown here is derived from an EMBL/GenBank/DDBJ whole genome shotgun (WGS) entry which is preliminary data.</text>
</comment>
<feature type="domain" description="NodB homology" evidence="1">
    <location>
        <begin position="72"/>
        <end position="258"/>
    </location>
</feature>
<protein>
    <submittedName>
        <fullName evidence="2">Polysaccharide deacetylase</fullName>
        <ecNumber evidence="2">3.5.1.41</ecNumber>
    </submittedName>
</protein>
<dbReference type="PANTHER" id="PTHR10587">
    <property type="entry name" value="GLYCOSYL TRANSFERASE-RELATED"/>
    <property type="match status" value="1"/>
</dbReference>
<dbReference type="InterPro" id="IPR050248">
    <property type="entry name" value="Polysacc_deacetylase_ArnD"/>
</dbReference>
<dbReference type="SUPFAM" id="SSF88713">
    <property type="entry name" value="Glycoside hydrolase/deacetylase"/>
    <property type="match status" value="1"/>
</dbReference>
<evidence type="ECO:0000259" key="1">
    <source>
        <dbReference type="PROSITE" id="PS51677"/>
    </source>
</evidence>
<dbReference type="Proteomes" id="UP000247459">
    <property type="component" value="Unassembled WGS sequence"/>
</dbReference>
<evidence type="ECO:0000313" key="3">
    <source>
        <dbReference type="Proteomes" id="UP000247459"/>
    </source>
</evidence>
<dbReference type="InterPro" id="IPR011330">
    <property type="entry name" value="Glyco_hydro/deAcase_b/a-brl"/>
</dbReference>
<dbReference type="Gene3D" id="3.20.20.370">
    <property type="entry name" value="Glycoside hydrolase/deacetylase"/>
    <property type="match status" value="1"/>
</dbReference>
<dbReference type="GO" id="GO:0005975">
    <property type="term" value="P:carbohydrate metabolic process"/>
    <property type="evidence" value="ECO:0007669"/>
    <property type="project" value="InterPro"/>
</dbReference>
<organism evidence="2 3">
    <name type="scientific">Paenibacillus illinoisensis</name>
    <dbReference type="NCBI Taxonomy" id="59845"/>
    <lineage>
        <taxon>Bacteria</taxon>
        <taxon>Bacillati</taxon>
        <taxon>Bacillota</taxon>
        <taxon>Bacilli</taxon>
        <taxon>Bacillales</taxon>
        <taxon>Paenibacillaceae</taxon>
        <taxon>Paenibacillus</taxon>
    </lineage>
</organism>
<keyword evidence="2" id="KW-0378">Hydrolase</keyword>
<dbReference type="PANTHER" id="PTHR10587:SF125">
    <property type="entry name" value="POLYSACCHARIDE DEACETYLASE YHEN-RELATED"/>
    <property type="match status" value="1"/>
</dbReference>
<proteinExistence type="predicted"/>
<dbReference type="AlphaFoldDB" id="A0A2W0D6A6"/>
<reference evidence="2 3" key="1">
    <citation type="submission" date="2018-01" db="EMBL/GenBank/DDBJ databases">
        <title>Genome sequence of the PGP bacterium Paenibacillus illinoisensis E3.</title>
        <authorList>
            <person name="Rolli E."/>
            <person name="Marasco R."/>
            <person name="Bessem C."/>
            <person name="Michoud G."/>
            <person name="Gaiarsa S."/>
            <person name="Borin S."/>
            <person name="Daffonchio D."/>
        </authorList>
    </citation>
    <scope>NUCLEOTIDE SEQUENCE [LARGE SCALE GENOMIC DNA]</scope>
    <source>
        <strain evidence="2 3">E3</strain>
    </source>
</reference>
<accession>A0A2W0D6A6</accession>
<dbReference type="EMBL" id="PRLG01000001">
    <property type="protein sequence ID" value="PYY31461.1"/>
    <property type="molecule type" value="Genomic_DNA"/>
</dbReference>
<dbReference type="SUPFAM" id="SSF55383">
    <property type="entry name" value="Copper amine oxidase, domain N"/>
    <property type="match status" value="1"/>
</dbReference>
<gene>
    <name evidence="2" type="ORF">PIL02S_00102</name>
</gene>
<dbReference type="RefSeq" id="WP_258377510.1">
    <property type="nucleotide sequence ID" value="NZ_PRLG01000001.1"/>
</dbReference>
<dbReference type="PROSITE" id="PS51677">
    <property type="entry name" value="NODB"/>
    <property type="match status" value="1"/>
</dbReference>
<dbReference type="Pfam" id="PF07833">
    <property type="entry name" value="Cu_amine_oxidN1"/>
    <property type="match status" value="1"/>
</dbReference>
<dbReference type="CDD" id="cd10944">
    <property type="entry name" value="CE4_SmPgdA_like"/>
    <property type="match status" value="1"/>
</dbReference>
<dbReference type="GO" id="GO:0004099">
    <property type="term" value="F:chitin deacetylase activity"/>
    <property type="evidence" value="ECO:0007669"/>
    <property type="project" value="UniProtKB-EC"/>
</dbReference>
<dbReference type="InterPro" id="IPR012854">
    <property type="entry name" value="Cu_amine_oxidase-like_N"/>
</dbReference>
<evidence type="ECO:0000313" key="2">
    <source>
        <dbReference type="EMBL" id="PYY31461.1"/>
    </source>
</evidence>
<sequence length="439" mass="49417">MMQRPEFTMVEKAEQSLKAKSIHKRGFPAWPSCLLRLAVIICVFASYAWTAYPSYAAGAEAAAPNKESNKEKVVYLSFDDGPGKHTREVLDILREEQVKATFFVLGEQAERYPELIQAAVEEGHALGNHTYNHHYDELYSDFKSFWKQVKQTEDIVNRITGFRPNLVRAPGGTYGHFDQNYFDLLELGGYTVMDWNVDSGDSKRKGVPAKEILRNSTKVPAGTGSVILLMHDGGAHAETVKALPGIIKYYRDHGYRFDTMRAEDPPVQFRVHPEGKYKSRKAPGAEWVAEHVKFNRNLWLSGKELKIELGLAAGTLKPGEFRVEDQRIMVPLRPFMKKFGGSIRWDVESRTATALWKDKVIQANSVSGELKSTSANLSNNRTIEGAVQSQGGTIWVPLRELLEIMGLDVSSLQSNESEWIVKANMPLAAALNFYLYRTI</sequence>